<protein>
    <submittedName>
        <fullName evidence="1">Uncharacterized protein</fullName>
    </submittedName>
</protein>
<gene>
    <name evidence="1" type="ORF">K1718_09660</name>
</gene>
<sequence>MTDLKWEWIPGIGVGPMKFGAPIKNFIERFELKLHVPEGTTPEEWGSYIIQDFVKSVTTEHGLIQTVECEDYFGFRGKNLIGMSEEELIAHMGSDPDKIGVGVLYENGSVQTPFDYDALGLIVWFEDEKLISAAAMEIIDD</sequence>
<name>A0ABY8F882_9HYPH</name>
<evidence type="ECO:0000313" key="1">
    <source>
        <dbReference type="EMBL" id="WFE91604.1"/>
    </source>
</evidence>
<dbReference type="EMBL" id="CP120863">
    <property type="protein sequence ID" value="WFE91604.1"/>
    <property type="molecule type" value="Genomic_DNA"/>
</dbReference>
<dbReference type="Proteomes" id="UP001209803">
    <property type="component" value="Chromosome"/>
</dbReference>
<proteinExistence type="predicted"/>
<reference evidence="1 2" key="1">
    <citation type="submission" date="2023-03" db="EMBL/GenBank/DDBJ databases">
        <title>Roseibium porphyridii sp. nov. and Roseibium rhodosorbium sp. nov. isolated from marine algae, Porphyridium cruentum and Rhodosorus marinus, respectively.</title>
        <authorList>
            <person name="Lee M.W."/>
            <person name="Choi B.J."/>
            <person name="Lee J.K."/>
            <person name="Choi D.G."/>
            <person name="Baek J.H."/>
            <person name="Bayburt H."/>
            <person name="Kim J.M."/>
            <person name="Han D.M."/>
            <person name="Kim K.H."/>
            <person name="Jeon C.O."/>
        </authorList>
    </citation>
    <scope>NUCLEOTIDE SEQUENCE [LARGE SCALE GENOMIC DNA]</scope>
    <source>
        <strain evidence="1 2">KMA01</strain>
    </source>
</reference>
<evidence type="ECO:0000313" key="2">
    <source>
        <dbReference type="Proteomes" id="UP001209803"/>
    </source>
</evidence>
<accession>A0ABY8F882</accession>
<dbReference type="RefSeq" id="WP_265684129.1">
    <property type="nucleotide sequence ID" value="NZ_CP120863.1"/>
</dbReference>
<keyword evidence="2" id="KW-1185">Reference proteome</keyword>
<organism evidence="1 2">
    <name type="scientific">Roseibium porphyridii</name>
    <dbReference type="NCBI Taxonomy" id="2866279"/>
    <lineage>
        <taxon>Bacteria</taxon>
        <taxon>Pseudomonadati</taxon>
        <taxon>Pseudomonadota</taxon>
        <taxon>Alphaproteobacteria</taxon>
        <taxon>Hyphomicrobiales</taxon>
        <taxon>Stappiaceae</taxon>
        <taxon>Roseibium</taxon>
    </lineage>
</organism>